<dbReference type="KEGG" id="cbar:PATL70BA_2725"/>
<evidence type="ECO:0000256" key="2">
    <source>
        <dbReference type="ARBA" id="ARBA00004725"/>
    </source>
</evidence>
<dbReference type="Proteomes" id="UP000279029">
    <property type="component" value="Chromosome"/>
</dbReference>
<comment type="function">
    <text evidence="12">Involved in pyrimidine base degradation. Catalyzes physiologically the reduction of uracil to 5,6-dihydrouracil (DHU) by using NADH as a specific cosubstrate. It also catalyzes the reverse reaction and the reduction of thymine to 5,6-dihydrothymine (DHT).</text>
</comment>
<dbReference type="PANTHER" id="PTHR43073">
    <property type="entry name" value="DIHYDROPYRIMIDINE DEHYDROGENASE [NADP(+)]"/>
    <property type="match status" value="1"/>
</dbReference>
<evidence type="ECO:0000259" key="15">
    <source>
        <dbReference type="PROSITE" id="PS51379"/>
    </source>
</evidence>
<dbReference type="InterPro" id="IPR005720">
    <property type="entry name" value="Dihydroorotate_DH_cat"/>
</dbReference>
<reference evidence="16 17" key="1">
    <citation type="submission" date="2018-09" db="EMBL/GenBank/DDBJ databases">
        <authorList>
            <person name="Postec A."/>
        </authorList>
    </citation>
    <scope>NUCLEOTIDE SEQUENCE [LARGE SCALE GENOMIC DNA]</scope>
    <source>
        <strain evidence="16">70B-A</strain>
    </source>
</reference>
<proteinExistence type="inferred from homology"/>
<evidence type="ECO:0000256" key="13">
    <source>
        <dbReference type="ARBA" id="ARBA00049714"/>
    </source>
</evidence>
<comment type="subunit">
    <text evidence="13">Heterotetramer of 2 PreA and 2 PreT subunits.</text>
</comment>
<keyword evidence="7" id="KW-0411">Iron-sulfur</keyword>
<sequence length="359" mass="39339">MRLDISFDGLTLKNPLMPASGPLVGDLEKLNFIRDEGVGAVVTKTISSKAAVVPRPCIYGDRYFVMNSELWSEHSKEVWLEDILPNYRKEDAPLIISAGYTKEDMALLIPLLDPYADAFEISTHYVGKDLSVIRETVRTIRAHTTKPIYMKVSPHMDDPVAFARAVREAGASGIAAINSLGPTMKIDLASREIIYGGESGFVWTSGPAIKNLALATVYKIKQAMPDFTVIGVGGVSSAEDVIEFLLAGASGVQMLSAALLRGKDLYSKIIKDLPEALEKHGFSSIEDVTRAGLTKTISYEPVVPSVDTQLCTQCMLCVKICPYFAIRFENQILFDQEKCFGCHLCISKCPVKAIYVESN</sequence>
<comment type="similarity">
    <text evidence="3">Belongs to the dihydropyrimidine dehydrogenase family.</text>
</comment>
<dbReference type="GO" id="GO:0006212">
    <property type="term" value="P:uracil catabolic process"/>
    <property type="evidence" value="ECO:0007669"/>
    <property type="project" value="TreeGrafter"/>
</dbReference>
<dbReference type="Gene3D" id="3.20.20.70">
    <property type="entry name" value="Aldolase class I"/>
    <property type="match status" value="1"/>
</dbReference>
<dbReference type="GO" id="GO:0006207">
    <property type="term" value="P:'de novo' pyrimidine nucleobase biosynthetic process"/>
    <property type="evidence" value="ECO:0007669"/>
    <property type="project" value="InterPro"/>
</dbReference>
<dbReference type="Pfam" id="PF01180">
    <property type="entry name" value="DHO_dh"/>
    <property type="match status" value="1"/>
</dbReference>
<keyword evidence="17" id="KW-1185">Reference proteome</keyword>
<evidence type="ECO:0000256" key="3">
    <source>
        <dbReference type="ARBA" id="ARBA00010804"/>
    </source>
</evidence>
<dbReference type="AlphaFoldDB" id="A0A3P7PI77"/>
<evidence type="ECO:0000256" key="11">
    <source>
        <dbReference type="ARBA" id="ARBA00048792"/>
    </source>
</evidence>
<dbReference type="PROSITE" id="PS51379">
    <property type="entry name" value="4FE4S_FER_2"/>
    <property type="match status" value="2"/>
</dbReference>
<dbReference type="InterPro" id="IPR023359">
    <property type="entry name" value="Dihydro_DH_chainA_dom2"/>
</dbReference>
<dbReference type="GO" id="GO:0004152">
    <property type="term" value="F:dihydroorotate dehydrogenase activity"/>
    <property type="evidence" value="ECO:0007669"/>
    <property type="project" value="UniProtKB-ARBA"/>
</dbReference>
<dbReference type="Pfam" id="PF12838">
    <property type="entry name" value="Fer4_7"/>
    <property type="match status" value="1"/>
</dbReference>
<evidence type="ECO:0000256" key="5">
    <source>
        <dbReference type="ARBA" id="ARBA00023002"/>
    </source>
</evidence>
<evidence type="ECO:0000256" key="4">
    <source>
        <dbReference type="ARBA" id="ARBA00022723"/>
    </source>
</evidence>
<evidence type="ECO:0000256" key="7">
    <source>
        <dbReference type="ARBA" id="ARBA00023014"/>
    </source>
</evidence>
<evidence type="ECO:0000256" key="9">
    <source>
        <dbReference type="ARBA" id="ARBA00032722"/>
    </source>
</evidence>
<dbReference type="GO" id="GO:0006210">
    <property type="term" value="P:thymine catabolic process"/>
    <property type="evidence" value="ECO:0007669"/>
    <property type="project" value="TreeGrafter"/>
</dbReference>
<dbReference type="Gene3D" id="2.30.26.10">
    <property type="entry name" value="Dihydroorotate Dehydrogenase A, chain A, domain 2"/>
    <property type="match status" value="1"/>
</dbReference>
<organism evidence="16 17">
    <name type="scientific">Petrocella atlantisensis</name>
    <dbReference type="NCBI Taxonomy" id="2173034"/>
    <lineage>
        <taxon>Bacteria</taxon>
        <taxon>Bacillati</taxon>
        <taxon>Bacillota</taxon>
        <taxon>Clostridia</taxon>
        <taxon>Lachnospirales</taxon>
        <taxon>Vallitaleaceae</taxon>
        <taxon>Petrocella</taxon>
    </lineage>
</organism>
<evidence type="ECO:0000256" key="6">
    <source>
        <dbReference type="ARBA" id="ARBA00023004"/>
    </source>
</evidence>
<comment type="catalytic activity">
    <reaction evidence="10">
        <text>5,6-dihydrothymine + NAD(+) = thymine + NADH + H(+)</text>
        <dbReference type="Rhea" id="RHEA:28791"/>
        <dbReference type="ChEBI" id="CHEBI:15378"/>
        <dbReference type="ChEBI" id="CHEBI:17821"/>
        <dbReference type="ChEBI" id="CHEBI:27468"/>
        <dbReference type="ChEBI" id="CHEBI:57540"/>
        <dbReference type="ChEBI" id="CHEBI:57945"/>
        <dbReference type="EC" id="1.3.1.1"/>
    </reaction>
</comment>
<comment type="catalytic activity">
    <reaction evidence="11">
        <text>5,6-dihydrouracil + NAD(+) = uracil + NADH + H(+)</text>
        <dbReference type="Rhea" id="RHEA:20189"/>
        <dbReference type="ChEBI" id="CHEBI:15378"/>
        <dbReference type="ChEBI" id="CHEBI:15901"/>
        <dbReference type="ChEBI" id="CHEBI:17568"/>
        <dbReference type="ChEBI" id="CHEBI:57540"/>
        <dbReference type="ChEBI" id="CHEBI:57945"/>
        <dbReference type="EC" id="1.3.1.1"/>
    </reaction>
</comment>
<dbReference type="PANTHER" id="PTHR43073:SF2">
    <property type="entry name" value="DIHYDROPYRIMIDINE DEHYDROGENASE [NADP(+)]"/>
    <property type="match status" value="1"/>
</dbReference>
<comment type="cofactor">
    <cofactor evidence="1">
        <name>FMN</name>
        <dbReference type="ChEBI" id="CHEBI:58210"/>
    </cofactor>
</comment>
<dbReference type="InterPro" id="IPR001295">
    <property type="entry name" value="Dihydroorotate_DH_CS"/>
</dbReference>
<dbReference type="InterPro" id="IPR013785">
    <property type="entry name" value="Aldolase_TIM"/>
</dbReference>
<keyword evidence="5" id="KW-0560">Oxidoreductase</keyword>
<evidence type="ECO:0000256" key="12">
    <source>
        <dbReference type="ARBA" id="ARBA00049578"/>
    </source>
</evidence>
<dbReference type="InterPro" id="IPR017900">
    <property type="entry name" value="4Fe4S_Fe_S_CS"/>
</dbReference>
<feature type="domain" description="4Fe-4S ferredoxin-type" evidence="15">
    <location>
        <begin position="330"/>
        <end position="359"/>
    </location>
</feature>
<comment type="pathway">
    <text evidence="2">Pyrimidine metabolism; UMP biosynthesis via de novo pathway.</text>
</comment>
<dbReference type="SUPFAM" id="SSF54862">
    <property type="entry name" value="4Fe-4S ferredoxins"/>
    <property type="match status" value="1"/>
</dbReference>
<dbReference type="OrthoDB" id="9794954at2"/>
<dbReference type="GO" id="GO:0050661">
    <property type="term" value="F:NADP binding"/>
    <property type="evidence" value="ECO:0007669"/>
    <property type="project" value="TreeGrafter"/>
</dbReference>
<gene>
    <name evidence="16" type="ORF">PATL70BA_2725</name>
</gene>
<evidence type="ECO:0000313" key="17">
    <source>
        <dbReference type="Proteomes" id="UP000279029"/>
    </source>
</evidence>
<keyword evidence="4" id="KW-0479">Metal-binding</keyword>
<evidence type="ECO:0000256" key="1">
    <source>
        <dbReference type="ARBA" id="ARBA00001917"/>
    </source>
</evidence>
<feature type="domain" description="4Fe-4S ferredoxin-type" evidence="15">
    <location>
        <begin position="302"/>
        <end position="329"/>
    </location>
</feature>
<dbReference type="InterPro" id="IPR017896">
    <property type="entry name" value="4Fe4S_Fe-S-bd"/>
</dbReference>
<dbReference type="EMBL" id="LR130778">
    <property type="protein sequence ID" value="VDN48628.1"/>
    <property type="molecule type" value="Genomic_DNA"/>
</dbReference>
<dbReference type="Gene3D" id="3.30.70.20">
    <property type="match status" value="2"/>
</dbReference>
<dbReference type="PROSITE" id="PS00198">
    <property type="entry name" value="4FE4S_FER_1"/>
    <property type="match status" value="1"/>
</dbReference>
<evidence type="ECO:0000256" key="10">
    <source>
        <dbReference type="ARBA" id="ARBA00047685"/>
    </source>
</evidence>
<evidence type="ECO:0000256" key="8">
    <source>
        <dbReference type="ARBA" id="ARBA00030119"/>
    </source>
</evidence>
<accession>A0A3P7PI77</accession>
<keyword evidence="6" id="KW-0408">Iron</keyword>
<dbReference type="PROSITE" id="PS00912">
    <property type="entry name" value="DHODEHASE_2"/>
    <property type="match status" value="1"/>
</dbReference>
<dbReference type="UniPathway" id="UPA00070"/>
<dbReference type="GO" id="GO:0005737">
    <property type="term" value="C:cytoplasm"/>
    <property type="evidence" value="ECO:0007669"/>
    <property type="project" value="InterPro"/>
</dbReference>
<dbReference type="GO" id="GO:0044205">
    <property type="term" value="P:'de novo' UMP biosynthetic process"/>
    <property type="evidence" value="ECO:0007669"/>
    <property type="project" value="UniProtKB-UniPathway"/>
</dbReference>
<dbReference type="GO" id="GO:0046872">
    <property type="term" value="F:metal ion binding"/>
    <property type="evidence" value="ECO:0007669"/>
    <property type="project" value="UniProtKB-KW"/>
</dbReference>
<dbReference type="GO" id="GO:0051536">
    <property type="term" value="F:iron-sulfur cluster binding"/>
    <property type="evidence" value="ECO:0007669"/>
    <property type="project" value="UniProtKB-KW"/>
</dbReference>
<dbReference type="SUPFAM" id="SSF51395">
    <property type="entry name" value="FMN-linked oxidoreductases"/>
    <property type="match status" value="1"/>
</dbReference>
<dbReference type="GO" id="GO:0002058">
    <property type="term" value="F:uracil binding"/>
    <property type="evidence" value="ECO:0007669"/>
    <property type="project" value="TreeGrafter"/>
</dbReference>
<dbReference type="EC" id="1.3.1.1" evidence="14"/>
<name>A0A3P7PI77_9FIRM</name>
<dbReference type="RefSeq" id="WP_125137739.1">
    <property type="nucleotide sequence ID" value="NZ_LR130778.1"/>
</dbReference>
<evidence type="ECO:0000313" key="16">
    <source>
        <dbReference type="EMBL" id="VDN48628.1"/>
    </source>
</evidence>
<dbReference type="GO" id="GO:0004159">
    <property type="term" value="F:dihydropyrimidine dehydrogenase (NAD+) activity"/>
    <property type="evidence" value="ECO:0007669"/>
    <property type="project" value="UniProtKB-EC"/>
</dbReference>
<protein>
    <recommendedName>
        <fullName evidence="14">dihydrouracil dehydrogenase (NAD(+))</fullName>
        <ecNumber evidence="14">1.3.1.1</ecNumber>
    </recommendedName>
    <alternativeName>
        <fullName evidence="9">Dihydrothymine dehydrogenase</fullName>
    </alternativeName>
    <alternativeName>
        <fullName evidence="8">Dihydrouracil dehydrogenase</fullName>
    </alternativeName>
</protein>
<evidence type="ECO:0000256" key="14">
    <source>
        <dbReference type="ARBA" id="ARBA00049728"/>
    </source>
</evidence>